<sequence>MDKKVKMMMTILSGTKNFKFKSVIDKINPVLHKLSFYTETFQLCSQPSVVYTSWISVKSKADSPFKGTSMKRHARVAAPEEGKELRDTGSAVTPALTGVLPPFPLTVVFCLWEMWVSQMVKVKRKDLALGLKA</sequence>
<protein>
    <submittedName>
        <fullName evidence="1">Uncharacterized protein</fullName>
    </submittedName>
</protein>
<dbReference type="Proteomes" id="UP001195483">
    <property type="component" value="Unassembled WGS sequence"/>
</dbReference>
<reference evidence="1" key="3">
    <citation type="submission" date="2023-05" db="EMBL/GenBank/DDBJ databases">
        <authorList>
            <person name="Smith C.H."/>
        </authorList>
    </citation>
    <scope>NUCLEOTIDE SEQUENCE</scope>
    <source>
        <strain evidence="1">CHS0354</strain>
        <tissue evidence="1">Mantle</tissue>
    </source>
</reference>
<reference evidence="1" key="1">
    <citation type="journal article" date="2021" name="Genome Biol. Evol.">
        <title>A High-Quality Reference Genome for a Parasitic Bivalve with Doubly Uniparental Inheritance (Bivalvia: Unionida).</title>
        <authorList>
            <person name="Smith C.H."/>
        </authorList>
    </citation>
    <scope>NUCLEOTIDE SEQUENCE</scope>
    <source>
        <strain evidence="1">CHS0354</strain>
    </source>
</reference>
<reference evidence="1" key="2">
    <citation type="journal article" date="2021" name="Genome Biol. Evol.">
        <title>Developing a high-quality reference genome for a parasitic bivalve with doubly uniparental inheritance (Bivalvia: Unionida).</title>
        <authorList>
            <person name="Smith C.H."/>
        </authorList>
    </citation>
    <scope>NUCLEOTIDE SEQUENCE</scope>
    <source>
        <strain evidence="1">CHS0354</strain>
        <tissue evidence="1">Mantle</tissue>
    </source>
</reference>
<accession>A0AAE0TM58</accession>
<keyword evidence="2" id="KW-1185">Reference proteome</keyword>
<name>A0AAE0TM58_9BIVA</name>
<organism evidence="1 2">
    <name type="scientific">Potamilus streckersoni</name>
    <dbReference type="NCBI Taxonomy" id="2493646"/>
    <lineage>
        <taxon>Eukaryota</taxon>
        <taxon>Metazoa</taxon>
        <taxon>Spiralia</taxon>
        <taxon>Lophotrochozoa</taxon>
        <taxon>Mollusca</taxon>
        <taxon>Bivalvia</taxon>
        <taxon>Autobranchia</taxon>
        <taxon>Heteroconchia</taxon>
        <taxon>Palaeoheterodonta</taxon>
        <taxon>Unionida</taxon>
        <taxon>Unionoidea</taxon>
        <taxon>Unionidae</taxon>
        <taxon>Ambleminae</taxon>
        <taxon>Lampsilini</taxon>
        <taxon>Potamilus</taxon>
    </lineage>
</organism>
<dbReference type="AlphaFoldDB" id="A0AAE0TM58"/>
<proteinExistence type="predicted"/>
<comment type="caution">
    <text evidence="1">The sequence shown here is derived from an EMBL/GenBank/DDBJ whole genome shotgun (WGS) entry which is preliminary data.</text>
</comment>
<evidence type="ECO:0000313" key="2">
    <source>
        <dbReference type="Proteomes" id="UP001195483"/>
    </source>
</evidence>
<gene>
    <name evidence="1" type="ORF">CHS0354_011036</name>
</gene>
<evidence type="ECO:0000313" key="1">
    <source>
        <dbReference type="EMBL" id="KAK3612318.1"/>
    </source>
</evidence>
<dbReference type="EMBL" id="JAEAOA010000686">
    <property type="protein sequence ID" value="KAK3612318.1"/>
    <property type="molecule type" value="Genomic_DNA"/>
</dbReference>